<evidence type="ECO:0000313" key="10">
    <source>
        <dbReference type="Proteomes" id="UP000320390"/>
    </source>
</evidence>
<keyword evidence="2 5" id="KW-0547">Nucleotide-binding</keyword>
<feature type="coiled-coil region" evidence="6">
    <location>
        <begin position="404"/>
        <end position="431"/>
    </location>
</feature>
<evidence type="ECO:0000256" key="1">
    <source>
        <dbReference type="ARBA" id="ARBA00022679"/>
    </source>
</evidence>
<keyword evidence="7" id="KW-1133">Transmembrane helix</keyword>
<dbReference type="PANTHER" id="PTHR43289">
    <property type="entry name" value="MITOGEN-ACTIVATED PROTEIN KINASE KINASE KINASE 20-RELATED"/>
    <property type="match status" value="1"/>
</dbReference>
<dbReference type="InterPro" id="IPR017441">
    <property type="entry name" value="Protein_kinase_ATP_BS"/>
</dbReference>
<keyword evidence="3 9" id="KW-0418">Kinase</keyword>
<keyword evidence="7" id="KW-0472">Membrane</keyword>
<accession>A0A518EX31</accession>
<evidence type="ECO:0000259" key="8">
    <source>
        <dbReference type="PROSITE" id="PS50011"/>
    </source>
</evidence>
<evidence type="ECO:0000313" key="9">
    <source>
        <dbReference type="EMBL" id="QDV08627.1"/>
    </source>
</evidence>
<dbReference type="AlphaFoldDB" id="A0A518EX31"/>
<keyword evidence="4 5" id="KW-0067">ATP-binding</keyword>
<dbReference type="Pfam" id="PF00069">
    <property type="entry name" value="Pkinase"/>
    <property type="match status" value="1"/>
</dbReference>
<sequence>MSGAERHQRVQRWFEELCDLDDAARAEALERIGDEALVQEVRGLLDADGAADGLERPAAEHMGDLSSEAPLKSDALPEAIGEFEILRVLGEGGMGIVYEAVARSPRRKVALKVIKQGLLSEAYLRRFQREAEVLALIEHPGVARIYSAGTSPVDGVDRPFIAMELVRGVNIVEYAEAQHLDLAGRLGLVAQLLEAVHFAHRQGVVHRDLKPANVLVTDSGQIKVLDFGVAHIADPDSSLLTSATQVGEVLGTLPYMSPEQIVADEGDVSIDVRSDVYAAGVIAYQLLSGKLPLDVRRRTLVEAARIIAEEDPVSLSKLDTRLRGDVDWIMQTALAKDRRDRYESAEAFRSDIQRFLENEPVRARPPSKLDQVAKFARRNRGLVAGLCAAFVALVVGLFVALLLLARTSELLEARDEEVAAAEEAIQFLEDVFAQSDPLETGRVLLSEVAIRAAERFENELTDRPIQRARLLNSIGKTFLDLQMASEAEPLLEEALELRAEHLGKETVEYAQTLERVARVRQLDGEWQAAYELQAEVLRIRRSKLGPSSLVADALGNLGASAGRLGRFEEDLECREKAVEMSQELHGPLDSRTIGHRIGLAGVLAFSGRAQEALALTEELLPLEAYVSPPLRIRLRDQKAFALRFEGRLEESLDALEEARAIAVVHYGEESGILREIDTGRAMAMSGLGRQDEAIAMLRRVLEGARSIEKEDPMAVALCMHNLAYVIHDLPAPDNAEAETHYRGAMRCVAGEGAGVAGFTFMAQHNLAMWLERVGRVEEAEVEMTAAYLGRRELLGEDDHNTLASLRSLAGILATRKQHADSAARYREFLKHGVPVMGPSSFPIQTARLQLAAELARDGRPDEARVVVEEAKARTSEMLDPEGFQARVEKTREVIEREDRR</sequence>
<dbReference type="Pfam" id="PF13374">
    <property type="entry name" value="TPR_10"/>
    <property type="match status" value="1"/>
</dbReference>
<dbReference type="CDD" id="cd14014">
    <property type="entry name" value="STKc_PknB_like"/>
    <property type="match status" value="1"/>
</dbReference>
<dbReference type="SUPFAM" id="SSF48452">
    <property type="entry name" value="TPR-like"/>
    <property type="match status" value="3"/>
</dbReference>
<evidence type="ECO:0000256" key="3">
    <source>
        <dbReference type="ARBA" id="ARBA00022777"/>
    </source>
</evidence>
<feature type="transmembrane region" description="Helical" evidence="7">
    <location>
        <begin position="382"/>
        <end position="405"/>
    </location>
</feature>
<dbReference type="PROSITE" id="PS00107">
    <property type="entry name" value="PROTEIN_KINASE_ATP"/>
    <property type="match status" value="1"/>
</dbReference>
<gene>
    <name evidence="9" type="primary">pknB_23</name>
    <name evidence="9" type="ORF">Poly30_41800</name>
</gene>
<dbReference type="Pfam" id="PF13424">
    <property type="entry name" value="TPR_12"/>
    <property type="match status" value="2"/>
</dbReference>
<keyword evidence="10" id="KW-1185">Reference proteome</keyword>
<organism evidence="9 10">
    <name type="scientific">Saltatorellus ferox</name>
    <dbReference type="NCBI Taxonomy" id="2528018"/>
    <lineage>
        <taxon>Bacteria</taxon>
        <taxon>Pseudomonadati</taxon>
        <taxon>Planctomycetota</taxon>
        <taxon>Planctomycetia</taxon>
        <taxon>Planctomycetia incertae sedis</taxon>
        <taxon>Saltatorellus</taxon>
    </lineage>
</organism>
<dbReference type="Gene3D" id="3.30.200.20">
    <property type="entry name" value="Phosphorylase Kinase, domain 1"/>
    <property type="match status" value="1"/>
</dbReference>
<dbReference type="SMART" id="SM00220">
    <property type="entry name" value="S_TKc"/>
    <property type="match status" value="1"/>
</dbReference>
<dbReference type="PROSITE" id="PS00108">
    <property type="entry name" value="PROTEIN_KINASE_ST"/>
    <property type="match status" value="1"/>
</dbReference>
<dbReference type="SUPFAM" id="SSF56112">
    <property type="entry name" value="Protein kinase-like (PK-like)"/>
    <property type="match status" value="1"/>
</dbReference>
<feature type="binding site" evidence="5">
    <location>
        <position position="112"/>
    </location>
    <ligand>
        <name>ATP</name>
        <dbReference type="ChEBI" id="CHEBI:30616"/>
    </ligand>
</feature>
<feature type="domain" description="Protein kinase" evidence="8">
    <location>
        <begin position="83"/>
        <end position="356"/>
    </location>
</feature>
<name>A0A518EX31_9BACT</name>
<keyword evidence="7" id="KW-0812">Transmembrane</keyword>
<protein>
    <submittedName>
        <fullName evidence="9">Serine/threonine-protein kinase PknB</fullName>
        <ecNumber evidence="9">2.7.11.1</ecNumber>
    </submittedName>
</protein>
<reference evidence="9 10" key="1">
    <citation type="submission" date="2019-02" db="EMBL/GenBank/DDBJ databases">
        <title>Deep-cultivation of Planctomycetes and their phenomic and genomic characterization uncovers novel biology.</title>
        <authorList>
            <person name="Wiegand S."/>
            <person name="Jogler M."/>
            <person name="Boedeker C."/>
            <person name="Pinto D."/>
            <person name="Vollmers J."/>
            <person name="Rivas-Marin E."/>
            <person name="Kohn T."/>
            <person name="Peeters S.H."/>
            <person name="Heuer A."/>
            <person name="Rast P."/>
            <person name="Oberbeckmann S."/>
            <person name="Bunk B."/>
            <person name="Jeske O."/>
            <person name="Meyerdierks A."/>
            <person name="Storesund J.E."/>
            <person name="Kallscheuer N."/>
            <person name="Luecker S."/>
            <person name="Lage O.M."/>
            <person name="Pohl T."/>
            <person name="Merkel B.J."/>
            <person name="Hornburger P."/>
            <person name="Mueller R.-W."/>
            <person name="Bruemmer F."/>
            <person name="Labrenz M."/>
            <person name="Spormann A.M."/>
            <person name="Op den Camp H."/>
            <person name="Overmann J."/>
            <person name="Amann R."/>
            <person name="Jetten M.S.M."/>
            <person name="Mascher T."/>
            <person name="Medema M.H."/>
            <person name="Devos D.P."/>
            <person name="Kaster A.-K."/>
            <person name="Ovreas L."/>
            <person name="Rohde M."/>
            <person name="Galperin M.Y."/>
            <person name="Jogler C."/>
        </authorList>
    </citation>
    <scope>NUCLEOTIDE SEQUENCE [LARGE SCALE GENOMIC DNA]</scope>
    <source>
        <strain evidence="9 10">Poly30</strain>
    </source>
</reference>
<evidence type="ECO:0000256" key="7">
    <source>
        <dbReference type="SAM" id="Phobius"/>
    </source>
</evidence>
<dbReference type="SMART" id="SM00028">
    <property type="entry name" value="TPR"/>
    <property type="match status" value="4"/>
</dbReference>
<dbReference type="Gene3D" id="1.25.40.10">
    <property type="entry name" value="Tetratricopeptide repeat domain"/>
    <property type="match status" value="3"/>
</dbReference>
<dbReference type="PANTHER" id="PTHR43289:SF6">
    <property type="entry name" value="SERINE_THREONINE-PROTEIN KINASE NEKL-3"/>
    <property type="match status" value="1"/>
</dbReference>
<keyword evidence="6" id="KW-0175">Coiled coil</keyword>
<dbReference type="InterPro" id="IPR011009">
    <property type="entry name" value="Kinase-like_dom_sf"/>
</dbReference>
<keyword evidence="1 9" id="KW-0808">Transferase</keyword>
<dbReference type="PROSITE" id="PS50011">
    <property type="entry name" value="PROTEIN_KINASE_DOM"/>
    <property type="match status" value="1"/>
</dbReference>
<dbReference type="Proteomes" id="UP000320390">
    <property type="component" value="Chromosome"/>
</dbReference>
<dbReference type="InterPro" id="IPR008271">
    <property type="entry name" value="Ser/Thr_kinase_AS"/>
</dbReference>
<dbReference type="OrthoDB" id="258731at2"/>
<dbReference type="Gene3D" id="1.10.510.10">
    <property type="entry name" value="Transferase(Phosphotransferase) domain 1"/>
    <property type="match status" value="1"/>
</dbReference>
<dbReference type="InterPro" id="IPR000719">
    <property type="entry name" value="Prot_kinase_dom"/>
</dbReference>
<evidence type="ECO:0000256" key="4">
    <source>
        <dbReference type="ARBA" id="ARBA00022840"/>
    </source>
</evidence>
<evidence type="ECO:0000256" key="2">
    <source>
        <dbReference type="ARBA" id="ARBA00022741"/>
    </source>
</evidence>
<evidence type="ECO:0000256" key="5">
    <source>
        <dbReference type="PROSITE-ProRule" id="PRU10141"/>
    </source>
</evidence>
<dbReference type="InterPro" id="IPR019734">
    <property type="entry name" value="TPR_rpt"/>
</dbReference>
<dbReference type="InterPro" id="IPR011990">
    <property type="entry name" value="TPR-like_helical_dom_sf"/>
</dbReference>
<dbReference type="RefSeq" id="WP_145201633.1">
    <property type="nucleotide sequence ID" value="NZ_CP036434.1"/>
</dbReference>
<evidence type="ECO:0000256" key="6">
    <source>
        <dbReference type="SAM" id="Coils"/>
    </source>
</evidence>
<dbReference type="GO" id="GO:0004674">
    <property type="term" value="F:protein serine/threonine kinase activity"/>
    <property type="evidence" value="ECO:0007669"/>
    <property type="project" value="UniProtKB-EC"/>
</dbReference>
<dbReference type="EC" id="2.7.11.1" evidence="9"/>
<dbReference type="EMBL" id="CP036434">
    <property type="protein sequence ID" value="QDV08627.1"/>
    <property type="molecule type" value="Genomic_DNA"/>
</dbReference>
<proteinExistence type="predicted"/>
<dbReference type="GO" id="GO:0005524">
    <property type="term" value="F:ATP binding"/>
    <property type="evidence" value="ECO:0007669"/>
    <property type="project" value="UniProtKB-UniRule"/>
</dbReference>